<dbReference type="Proteomes" id="UP001174909">
    <property type="component" value="Unassembled WGS sequence"/>
</dbReference>
<dbReference type="InterPro" id="IPR017871">
    <property type="entry name" value="ABC_transporter-like_CS"/>
</dbReference>
<dbReference type="SMART" id="SM00382">
    <property type="entry name" value="AAA"/>
    <property type="match status" value="1"/>
</dbReference>
<dbReference type="InterPro" id="IPR039421">
    <property type="entry name" value="Type_1_exporter"/>
</dbReference>
<dbReference type="InterPro" id="IPR003593">
    <property type="entry name" value="AAA+_ATPase"/>
</dbReference>
<dbReference type="EMBL" id="CASHTH010002675">
    <property type="protein sequence ID" value="CAI8033521.1"/>
    <property type="molecule type" value="Genomic_DNA"/>
</dbReference>
<keyword evidence="5" id="KW-1185">Reference proteome</keyword>
<keyword evidence="1" id="KW-0547">Nucleotide-binding</keyword>
<dbReference type="PANTHER" id="PTHR43394:SF1">
    <property type="entry name" value="ATP-BINDING CASSETTE SUB-FAMILY B MEMBER 10, MITOCHONDRIAL"/>
    <property type="match status" value="1"/>
</dbReference>
<dbReference type="Pfam" id="PF00005">
    <property type="entry name" value="ABC_tran"/>
    <property type="match status" value="1"/>
</dbReference>
<dbReference type="PANTHER" id="PTHR43394">
    <property type="entry name" value="ATP-DEPENDENT PERMEASE MDL1, MITOCHONDRIAL"/>
    <property type="match status" value="1"/>
</dbReference>
<dbReference type="PROSITE" id="PS50893">
    <property type="entry name" value="ABC_TRANSPORTER_2"/>
    <property type="match status" value="1"/>
</dbReference>
<reference evidence="4" key="1">
    <citation type="submission" date="2023-03" db="EMBL/GenBank/DDBJ databases">
        <authorList>
            <person name="Steffen K."/>
            <person name="Cardenas P."/>
        </authorList>
    </citation>
    <scope>NUCLEOTIDE SEQUENCE</scope>
</reference>
<comment type="caution">
    <text evidence="4">The sequence shown here is derived from an EMBL/GenBank/DDBJ whole genome shotgun (WGS) entry which is preliminary data.</text>
</comment>
<organism evidence="4 5">
    <name type="scientific">Geodia barretti</name>
    <name type="common">Barrett's horny sponge</name>
    <dbReference type="NCBI Taxonomy" id="519541"/>
    <lineage>
        <taxon>Eukaryota</taxon>
        <taxon>Metazoa</taxon>
        <taxon>Porifera</taxon>
        <taxon>Demospongiae</taxon>
        <taxon>Heteroscleromorpha</taxon>
        <taxon>Tetractinellida</taxon>
        <taxon>Astrophorina</taxon>
        <taxon>Geodiidae</taxon>
        <taxon>Geodia</taxon>
    </lineage>
</organism>
<gene>
    <name evidence="4" type="ORF">GBAR_LOCUS18901</name>
</gene>
<evidence type="ECO:0000256" key="2">
    <source>
        <dbReference type="ARBA" id="ARBA00022840"/>
    </source>
</evidence>
<proteinExistence type="predicted"/>
<name>A0AA35WYQ0_GEOBA</name>
<evidence type="ECO:0000259" key="3">
    <source>
        <dbReference type="PROSITE" id="PS50893"/>
    </source>
</evidence>
<dbReference type="GO" id="GO:0016887">
    <property type="term" value="F:ATP hydrolysis activity"/>
    <property type="evidence" value="ECO:0007669"/>
    <property type="project" value="InterPro"/>
</dbReference>
<dbReference type="Gene3D" id="3.40.50.300">
    <property type="entry name" value="P-loop containing nucleotide triphosphate hydrolases"/>
    <property type="match status" value="1"/>
</dbReference>
<dbReference type="GO" id="GO:0005524">
    <property type="term" value="F:ATP binding"/>
    <property type="evidence" value="ECO:0007669"/>
    <property type="project" value="UniProtKB-KW"/>
</dbReference>
<dbReference type="Pfam" id="PF18950">
    <property type="entry name" value="DUF5694"/>
    <property type="match status" value="1"/>
</dbReference>
<sequence>MEQLVTQLKAFNPTKIAVYVDERDDAEINASYQGYLEGTYELTRSLHDQIGFRLAKQMGHPKLYCVADWPKHRPIRDKIDDHLMDYATFAEMHNQEHLLWSISSSGVKVRADVDGTVWVEHEGYEPLIDMYIRINDPEQMSADHQSYLRTARIGLKDQIPGWHFTSSGMDAINERTDDVLASKRQREIEQLVEQLKEFKPTKIAVEVDPSRCDTENKNYQGYLNGTYALGPYEGDQIGYRTLAYHIDHELIDTDTFAKAHNQEHLLQPLPPGKITRDKDGKIWIEPEKYEPMIDKYIRINRPENTDALSDVNVHIRPGEILAIVGENGAGKTTLAHILAGLRSPTAGRVTIDGIDTATISSEDLRRACTVVFQHPARYPTTLHENLALDSTDASDSHVAATLTQVGLSTEQYPLNTFLGPEFGGADFSGGEWQRVAIARSLIKEAGEFVIFDEPTAALDPLAELEIFQQFVELVDGKTALLIAHRLGPTRLADRVVVLDNGRIVEIGDPTELLQQNGKYAEMFAAQSEWYQ</sequence>
<accession>A0AA35WYQ0</accession>
<keyword evidence="2 4" id="KW-0067">ATP-binding</keyword>
<dbReference type="InterPro" id="IPR043749">
    <property type="entry name" value="DUF5694"/>
</dbReference>
<dbReference type="SUPFAM" id="SSF52540">
    <property type="entry name" value="P-loop containing nucleoside triphosphate hydrolases"/>
    <property type="match status" value="1"/>
</dbReference>
<dbReference type="InterPro" id="IPR003439">
    <property type="entry name" value="ABC_transporter-like_ATP-bd"/>
</dbReference>
<evidence type="ECO:0000256" key="1">
    <source>
        <dbReference type="ARBA" id="ARBA00022741"/>
    </source>
</evidence>
<dbReference type="CDD" id="cd03228">
    <property type="entry name" value="ABCC_MRP_Like"/>
    <property type="match status" value="1"/>
</dbReference>
<evidence type="ECO:0000313" key="5">
    <source>
        <dbReference type="Proteomes" id="UP001174909"/>
    </source>
</evidence>
<feature type="domain" description="ABC transporter" evidence="3">
    <location>
        <begin position="291"/>
        <end position="525"/>
    </location>
</feature>
<dbReference type="PROSITE" id="PS00211">
    <property type="entry name" value="ABC_TRANSPORTER_1"/>
    <property type="match status" value="1"/>
</dbReference>
<dbReference type="GO" id="GO:0015421">
    <property type="term" value="F:ABC-type oligopeptide transporter activity"/>
    <property type="evidence" value="ECO:0007669"/>
    <property type="project" value="TreeGrafter"/>
</dbReference>
<protein>
    <submittedName>
        <fullName evidence="4">Nisin transport ATP-binding protein NisT</fullName>
    </submittedName>
</protein>
<evidence type="ECO:0000313" key="4">
    <source>
        <dbReference type="EMBL" id="CAI8033521.1"/>
    </source>
</evidence>
<dbReference type="InterPro" id="IPR027417">
    <property type="entry name" value="P-loop_NTPase"/>
</dbReference>
<dbReference type="AlphaFoldDB" id="A0AA35WYQ0"/>